<keyword evidence="10" id="KW-0546">Nucleotide metabolism</keyword>
<protein>
    <recommendedName>
        <fullName evidence="3">nucleoside-diphosphate kinase</fullName>
        <ecNumber evidence="3">2.7.4.6</ecNumber>
    </recommendedName>
</protein>
<feature type="domain" description="Nucleoside diphosphate kinase-like" evidence="13">
    <location>
        <begin position="1"/>
        <end position="132"/>
    </location>
</feature>
<dbReference type="PANTHER" id="PTHR11349">
    <property type="entry name" value="NUCLEOSIDE DIPHOSPHATE KINASE"/>
    <property type="match status" value="1"/>
</dbReference>
<keyword evidence="4 14" id="KW-0808">Transferase</keyword>
<evidence type="ECO:0000256" key="5">
    <source>
        <dbReference type="ARBA" id="ARBA00022723"/>
    </source>
</evidence>
<evidence type="ECO:0000256" key="9">
    <source>
        <dbReference type="ARBA" id="ARBA00022842"/>
    </source>
</evidence>
<dbReference type="CDD" id="cd04413">
    <property type="entry name" value="NDPk_I"/>
    <property type="match status" value="1"/>
</dbReference>
<dbReference type="SUPFAM" id="SSF54919">
    <property type="entry name" value="Nucleoside diphosphate kinase, NDK"/>
    <property type="match status" value="1"/>
</dbReference>
<dbReference type="Gene3D" id="3.30.70.141">
    <property type="entry name" value="Nucleoside diphosphate kinase-like domain"/>
    <property type="match status" value="1"/>
</dbReference>
<keyword evidence="5" id="KW-0479">Metal-binding</keyword>
<dbReference type="SMART" id="SM00562">
    <property type="entry name" value="NDK"/>
    <property type="match status" value="1"/>
</dbReference>
<dbReference type="Pfam" id="PF00334">
    <property type="entry name" value="NDK"/>
    <property type="match status" value="1"/>
</dbReference>
<comment type="caution">
    <text evidence="14">The sequence shown here is derived from an EMBL/GenBank/DDBJ whole genome shotgun (WGS) entry which is preliminary data.</text>
</comment>
<dbReference type="GO" id="GO:0046872">
    <property type="term" value="F:metal ion binding"/>
    <property type="evidence" value="ECO:0007669"/>
    <property type="project" value="UniProtKB-KW"/>
</dbReference>
<evidence type="ECO:0000256" key="2">
    <source>
        <dbReference type="ARBA" id="ARBA00008142"/>
    </source>
</evidence>
<keyword evidence="8" id="KW-0067">ATP-binding</keyword>
<keyword evidence="7 14" id="KW-0418">Kinase</keyword>
<dbReference type="PROSITE" id="PS51374">
    <property type="entry name" value="NDPK_LIKE"/>
    <property type="match status" value="1"/>
</dbReference>
<dbReference type="EMBL" id="DSUT01000104">
    <property type="protein sequence ID" value="HGK28326.1"/>
    <property type="molecule type" value="Genomic_DNA"/>
</dbReference>
<feature type="binding site" evidence="11">
    <location>
        <position position="112"/>
    </location>
    <ligand>
        <name>ATP</name>
        <dbReference type="ChEBI" id="CHEBI:30616"/>
    </ligand>
</feature>
<evidence type="ECO:0000259" key="13">
    <source>
        <dbReference type="SMART" id="SM00562"/>
    </source>
</evidence>
<evidence type="ECO:0000313" key="14">
    <source>
        <dbReference type="EMBL" id="HGK28326.1"/>
    </source>
</evidence>
<feature type="binding site" evidence="11">
    <location>
        <position position="91"/>
    </location>
    <ligand>
        <name>ATP</name>
        <dbReference type="ChEBI" id="CHEBI:30616"/>
    </ligand>
</feature>
<dbReference type="FunFam" id="3.30.70.141:FF:000017">
    <property type="entry name" value="Nucleoside diphosphate kinase"/>
    <property type="match status" value="1"/>
</dbReference>
<reference evidence="14" key="1">
    <citation type="journal article" date="2020" name="mSystems">
        <title>Genome- and Community-Level Interaction Insights into Carbon Utilization and Element Cycling Functions of Hydrothermarchaeota in Hydrothermal Sediment.</title>
        <authorList>
            <person name="Zhou Z."/>
            <person name="Liu Y."/>
            <person name="Xu W."/>
            <person name="Pan J."/>
            <person name="Luo Z.H."/>
            <person name="Li M."/>
        </authorList>
    </citation>
    <scope>NUCLEOTIDE SEQUENCE [LARGE SCALE GENOMIC DNA]</scope>
    <source>
        <strain evidence="14">SpSt-488</strain>
    </source>
</reference>
<dbReference type="EC" id="2.7.4.6" evidence="3"/>
<dbReference type="NCBIfam" id="NF001908">
    <property type="entry name" value="PRK00668.1"/>
    <property type="match status" value="1"/>
</dbReference>
<dbReference type="GO" id="GO:0006241">
    <property type="term" value="P:CTP biosynthetic process"/>
    <property type="evidence" value="ECO:0007669"/>
    <property type="project" value="InterPro"/>
</dbReference>
<dbReference type="GO" id="GO:0004550">
    <property type="term" value="F:nucleoside diphosphate kinase activity"/>
    <property type="evidence" value="ECO:0007669"/>
    <property type="project" value="UniProtKB-EC"/>
</dbReference>
<proteinExistence type="inferred from homology"/>
<evidence type="ECO:0000256" key="11">
    <source>
        <dbReference type="PROSITE-ProRule" id="PRU00706"/>
    </source>
</evidence>
<feature type="binding site" evidence="11">
    <location>
        <position position="57"/>
    </location>
    <ligand>
        <name>ATP</name>
        <dbReference type="ChEBI" id="CHEBI:30616"/>
    </ligand>
</feature>
<evidence type="ECO:0000256" key="10">
    <source>
        <dbReference type="ARBA" id="ARBA00023080"/>
    </source>
</evidence>
<dbReference type="InterPro" id="IPR001564">
    <property type="entry name" value="Nucleoside_diP_kinase"/>
</dbReference>
<evidence type="ECO:0000256" key="1">
    <source>
        <dbReference type="ARBA" id="ARBA00001946"/>
    </source>
</evidence>
<comment type="similarity">
    <text evidence="2 11 12">Belongs to the NDK family.</text>
</comment>
<evidence type="ECO:0000256" key="7">
    <source>
        <dbReference type="ARBA" id="ARBA00022777"/>
    </source>
</evidence>
<dbReference type="PRINTS" id="PR01243">
    <property type="entry name" value="NUCDPKINASE"/>
</dbReference>
<dbReference type="AlphaFoldDB" id="A0A7C4CB59"/>
<gene>
    <name evidence="14" type="ORF">ENS41_05155</name>
</gene>
<keyword evidence="9" id="KW-0460">Magnesium</keyword>
<feature type="binding site" evidence="11">
    <location>
        <position position="85"/>
    </location>
    <ligand>
        <name>ATP</name>
        <dbReference type="ChEBI" id="CHEBI:30616"/>
    </ligand>
</feature>
<evidence type="ECO:0000256" key="3">
    <source>
        <dbReference type="ARBA" id="ARBA00012966"/>
    </source>
</evidence>
<dbReference type="GO" id="GO:0005524">
    <property type="term" value="F:ATP binding"/>
    <property type="evidence" value="ECO:0007669"/>
    <property type="project" value="UniProtKB-KW"/>
</dbReference>
<comment type="cofactor">
    <cofactor evidence="1">
        <name>Mg(2+)</name>
        <dbReference type="ChEBI" id="CHEBI:18420"/>
    </cofactor>
</comment>
<feature type="binding site" evidence="11">
    <location>
        <position position="9"/>
    </location>
    <ligand>
        <name>ATP</name>
        <dbReference type="ChEBI" id="CHEBI:30616"/>
    </ligand>
</feature>
<dbReference type="GO" id="GO:0006183">
    <property type="term" value="P:GTP biosynthetic process"/>
    <property type="evidence" value="ECO:0007669"/>
    <property type="project" value="InterPro"/>
</dbReference>
<evidence type="ECO:0000256" key="6">
    <source>
        <dbReference type="ARBA" id="ARBA00022741"/>
    </source>
</evidence>
<evidence type="ECO:0000256" key="4">
    <source>
        <dbReference type="ARBA" id="ARBA00022679"/>
    </source>
</evidence>
<evidence type="ECO:0000256" key="12">
    <source>
        <dbReference type="RuleBase" id="RU004011"/>
    </source>
</evidence>
<dbReference type="GO" id="GO:0006228">
    <property type="term" value="P:UTP biosynthetic process"/>
    <property type="evidence" value="ECO:0007669"/>
    <property type="project" value="InterPro"/>
</dbReference>
<evidence type="ECO:0000256" key="8">
    <source>
        <dbReference type="ARBA" id="ARBA00022840"/>
    </source>
</evidence>
<accession>A0A7C4CB59</accession>
<feature type="active site" description="Pros-phosphohistidine intermediate" evidence="11">
    <location>
        <position position="115"/>
    </location>
</feature>
<sequence length="132" mass="14811">MEQTLLIIKPDAVERGCIGEILRRVESAGFQITGLTMRQLTRSEAEDFYAVHRDKDFFAGLVEFMTSGPLVTCRLETTDARRRLRELVGSTDPSQAAPGTIRADLGTTVRRNAVHAANPDEDVDRELRLFFD</sequence>
<dbReference type="InterPro" id="IPR036850">
    <property type="entry name" value="NDK-like_dom_sf"/>
</dbReference>
<feature type="binding site" evidence="11">
    <location>
        <position position="102"/>
    </location>
    <ligand>
        <name>ATP</name>
        <dbReference type="ChEBI" id="CHEBI:30616"/>
    </ligand>
</feature>
<dbReference type="InterPro" id="IPR034907">
    <property type="entry name" value="NDK-like_dom"/>
</dbReference>
<keyword evidence="6" id="KW-0547">Nucleotide-binding</keyword>
<name>A0A7C4CB59_UNCW3</name>
<organism evidence="14">
    <name type="scientific">candidate division WOR-3 bacterium</name>
    <dbReference type="NCBI Taxonomy" id="2052148"/>
    <lineage>
        <taxon>Bacteria</taxon>
        <taxon>Bacteria division WOR-3</taxon>
    </lineage>
</organism>